<comment type="caution">
    <text evidence="2">The sequence shown here is derived from an EMBL/GenBank/DDBJ whole genome shotgun (WGS) entry which is preliminary data.</text>
</comment>
<organism evidence="2 3">
    <name type="scientific">Homoserinibacter gongjuensis</name>
    <dbReference type="NCBI Taxonomy" id="1162968"/>
    <lineage>
        <taxon>Bacteria</taxon>
        <taxon>Bacillati</taxon>
        <taxon>Actinomycetota</taxon>
        <taxon>Actinomycetes</taxon>
        <taxon>Micrococcales</taxon>
        <taxon>Microbacteriaceae</taxon>
        <taxon>Homoserinibacter</taxon>
    </lineage>
</organism>
<gene>
    <name evidence="2" type="ORF">GCM10025869_35550</name>
</gene>
<dbReference type="RefSeq" id="WP_284301757.1">
    <property type="nucleotide sequence ID" value="NZ_BSVA01000001.1"/>
</dbReference>
<name>A0ABQ6JXI8_9MICO</name>
<dbReference type="EMBL" id="BSVA01000001">
    <property type="protein sequence ID" value="GMA93026.1"/>
    <property type="molecule type" value="Genomic_DNA"/>
</dbReference>
<evidence type="ECO:0000313" key="3">
    <source>
        <dbReference type="Proteomes" id="UP001157069"/>
    </source>
</evidence>
<evidence type="ECO:0000313" key="2">
    <source>
        <dbReference type="EMBL" id="GMA93026.1"/>
    </source>
</evidence>
<accession>A0ABQ6JXI8</accession>
<proteinExistence type="predicted"/>
<dbReference type="Pfam" id="PF17928">
    <property type="entry name" value="TetR_C_22"/>
    <property type="match status" value="1"/>
</dbReference>
<dbReference type="InterPro" id="IPR041674">
    <property type="entry name" value="TetR_C_22"/>
</dbReference>
<sequence length="72" mass="7716">MLAGAAVDAVVARFDFPDEARVRLAFEVAFEAADALVARAFARDADGDAERLEAARSAVRAILSEYVAFPEN</sequence>
<feature type="domain" description="Tetracyclin repressor SCO1712-like C-terminal" evidence="1">
    <location>
        <begin position="5"/>
        <end position="65"/>
    </location>
</feature>
<reference evidence="3" key="1">
    <citation type="journal article" date="2019" name="Int. J. Syst. Evol. Microbiol.">
        <title>The Global Catalogue of Microorganisms (GCM) 10K type strain sequencing project: providing services to taxonomists for standard genome sequencing and annotation.</title>
        <authorList>
            <consortium name="The Broad Institute Genomics Platform"/>
            <consortium name="The Broad Institute Genome Sequencing Center for Infectious Disease"/>
            <person name="Wu L."/>
            <person name="Ma J."/>
        </authorList>
    </citation>
    <scope>NUCLEOTIDE SEQUENCE [LARGE SCALE GENOMIC DNA]</scope>
    <source>
        <strain evidence="3">NBRC 108755</strain>
    </source>
</reference>
<dbReference type="Gene3D" id="1.10.357.10">
    <property type="entry name" value="Tetracycline Repressor, domain 2"/>
    <property type="match status" value="1"/>
</dbReference>
<keyword evidence="3" id="KW-1185">Reference proteome</keyword>
<evidence type="ECO:0000259" key="1">
    <source>
        <dbReference type="Pfam" id="PF17928"/>
    </source>
</evidence>
<protein>
    <recommendedName>
        <fullName evidence="1">Tetracyclin repressor SCO1712-like C-terminal domain-containing protein</fullName>
    </recommendedName>
</protein>
<dbReference type="Proteomes" id="UP001157069">
    <property type="component" value="Unassembled WGS sequence"/>
</dbReference>